<gene>
    <name evidence="1" type="ORF">SAMN02982919_02241</name>
</gene>
<dbReference type="Proteomes" id="UP000199766">
    <property type="component" value="Unassembled WGS sequence"/>
</dbReference>
<evidence type="ECO:0000313" key="1">
    <source>
        <dbReference type="EMBL" id="SER36168.1"/>
    </source>
</evidence>
<organism evidence="1 2">
    <name type="scientific">Giesbergeria anulus</name>
    <dbReference type="NCBI Taxonomy" id="180197"/>
    <lineage>
        <taxon>Bacteria</taxon>
        <taxon>Pseudomonadati</taxon>
        <taxon>Pseudomonadota</taxon>
        <taxon>Betaproteobacteria</taxon>
        <taxon>Burkholderiales</taxon>
        <taxon>Comamonadaceae</taxon>
        <taxon>Giesbergeria</taxon>
    </lineage>
</organism>
<sequence length="272" mass="30247">MSELTKNQSAEGPVNCTASELSTYLQALAEGYLPTFYSDTSQSAPSKSMSIASRSYQRVRRMVSFRGFPSLQMSRNSMGDLGMESQTLCAADSRAKTFPAVEIPVVEKGLGWTGKEADFGEKWHGLSLKFNPATSWWKTHHCLFPEDLPQSSLTLPQWGLMLGGELWEPVMLERPTNANAFGLLDTTPTKVMPVERELPPERVTVQANGKPRKISKKGKSGSMNWAQSMLHKGLIPTPELCEYYMGWPIGTTALRPLEMGKFQEWLQRHGGA</sequence>
<proteinExistence type="predicted"/>
<reference evidence="1 2" key="1">
    <citation type="submission" date="2016-10" db="EMBL/GenBank/DDBJ databases">
        <authorList>
            <person name="de Groot N.N."/>
        </authorList>
    </citation>
    <scope>NUCLEOTIDE SEQUENCE [LARGE SCALE GENOMIC DNA]</scope>
    <source>
        <strain evidence="1 2">ATCC 35958</strain>
    </source>
</reference>
<dbReference type="EMBL" id="FOGD01000007">
    <property type="protein sequence ID" value="SER36168.1"/>
    <property type="molecule type" value="Genomic_DNA"/>
</dbReference>
<keyword evidence="2" id="KW-1185">Reference proteome</keyword>
<dbReference type="AlphaFoldDB" id="A0A1H9NJQ8"/>
<accession>A0A1H9NJQ8</accession>
<dbReference type="STRING" id="180197.SAMN02982919_02241"/>
<protein>
    <submittedName>
        <fullName evidence="1">Uncharacterized protein</fullName>
    </submittedName>
</protein>
<evidence type="ECO:0000313" key="2">
    <source>
        <dbReference type="Proteomes" id="UP000199766"/>
    </source>
</evidence>
<name>A0A1H9NJQ8_9BURK</name>